<proteinExistence type="inferred from homology"/>
<dbReference type="PANTHER" id="PTHR45788:SF2">
    <property type="entry name" value="SUCCINATE_FUMARATE MITOCHONDRIAL TRANSPORTER"/>
    <property type="match status" value="1"/>
</dbReference>
<dbReference type="InterPro" id="IPR049563">
    <property type="entry name" value="TXTP-like"/>
</dbReference>
<dbReference type="OrthoDB" id="1924968at2759"/>
<dbReference type="InterPro" id="IPR018108">
    <property type="entry name" value="MCP_transmembrane"/>
</dbReference>
<evidence type="ECO:0000256" key="8">
    <source>
        <dbReference type="RuleBase" id="RU000488"/>
    </source>
</evidence>
<evidence type="ECO:0000256" key="7">
    <source>
        <dbReference type="PROSITE-ProRule" id="PRU00282"/>
    </source>
</evidence>
<gene>
    <name evidence="10" type="ORF">IV203_024404</name>
</gene>
<keyword evidence="4" id="KW-0677">Repeat</keyword>
<evidence type="ECO:0000256" key="1">
    <source>
        <dbReference type="ARBA" id="ARBA00004225"/>
    </source>
</evidence>
<organism evidence="10 11">
    <name type="scientific">Nitzschia inconspicua</name>
    <dbReference type="NCBI Taxonomy" id="303405"/>
    <lineage>
        <taxon>Eukaryota</taxon>
        <taxon>Sar</taxon>
        <taxon>Stramenopiles</taxon>
        <taxon>Ochrophyta</taxon>
        <taxon>Bacillariophyta</taxon>
        <taxon>Bacillariophyceae</taxon>
        <taxon>Bacillariophycidae</taxon>
        <taxon>Bacillariales</taxon>
        <taxon>Bacillariaceae</taxon>
        <taxon>Nitzschia</taxon>
    </lineage>
</organism>
<dbReference type="GO" id="GO:0005469">
    <property type="term" value="F:succinate:fumarate antiporter activity"/>
    <property type="evidence" value="ECO:0007669"/>
    <property type="project" value="TreeGrafter"/>
</dbReference>
<dbReference type="Pfam" id="PF00153">
    <property type="entry name" value="Mito_carr"/>
    <property type="match status" value="4"/>
</dbReference>
<keyword evidence="7" id="KW-0472">Membrane</keyword>
<evidence type="ECO:0000256" key="3">
    <source>
        <dbReference type="ARBA" id="ARBA00022448"/>
    </source>
</evidence>
<feature type="repeat" description="Solcar" evidence="7">
    <location>
        <begin position="19"/>
        <end position="184"/>
    </location>
</feature>
<dbReference type="Proteomes" id="UP000693970">
    <property type="component" value="Unassembled WGS sequence"/>
</dbReference>
<keyword evidence="5" id="KW-1133">Transmembrane helix</keyword>
<reference evidence="10" key="2">
    <citation type="submission" date="2021-04" db="EMBL/GenBank/DDBJ databases">
        <authorList>
            <person name="Podell S."/>
        </authorList>
    </citation>
    <scope>NUCLEOTIDE SEQUENCE</scope>
    <source>
        <strain evidence="10">Hildebrandi</strain>
    </source>
</reference>
<feature type="repeat" description="Solcar" evidence="7">
    <location>
        <begin position="193"/>
        <end position="289"/>
    </location>
</feature>
<keyword evidence="11" id="KW-1185">Reference proteome</keyword>
<dbReference type="EMBL" id="JAGRRH010000027">
    <property type="protein sequence ID" value="KAG7340861.1"/>
    <property type="molecule type" value="Genomic_DNA"/>
</dbReference>
<evidence type="ECO:0000256" key="5">
    <source>
        <dbReference type="ARBA" id="ARBA00022989"/>
    </source>
</evidence>
<reference evidence="10" key="1">
    <citation type="journal article" date="2021" name="Sci. Rep.">
        <title>Diploid genomic architecture of Nitzschia inconspicua, an elite biomass production diatom.</title>
        <authorList>
            <person name="Oliver A."/>
            <person name="Podell S."/>
            <person name="Pinowska A."/>
            <person name="Traller J.C."/>
            <person name="Smith S.R."/>
            <person name="McClure R."/>
            <person name="Beliaev A."/>
            <person name="Bohutskyi P."/>
            <person name="Hill E.A."/>
            <person name="Rabines A."/>
            <person name="Zheng H."/>
            <person name="Allen L.Z."/>
            <person name="Kuo A."/>
            <person name="Grigoriev I.V."/>
            <person name="Allen A.E."/>
            <person name="Hazlebeck D."/>
            <person name="Allen E.E."/>
        </authorList>
    </citation>
    <scope>NUCLEOTIDE SEQUENCE</scope>
    <source>
        <strain evidence="10">Hildebrandi</strain>
    </source>
</reference>
<comment type="caution">
    <text evidence="10">The sequence shown here is derived from an EMBL/GenBank/DDBJ whole genome shotgun (WGS) entry which is preliminary data.</text>
</comment>
<dbReference type="PANTHER" id="PTHR45788">
    <property type="entry name" value="SUCCINATE/FUMARATE MITOCHONDRIAL TRANSPORTER-RELATED"/>
    <property type="match status" value="1"/>
</dbReference>
<feature type="region of interest" description="Disordered" evidence="9">
    <location>
        <begin position="1"/>
        <end position="23"/>
    </location>
</feature>
<evidence type="ECO:0000256" key="2">
    <source>
        <dbReference type="ARBA" id="ARBA00006375"/>
    </source>
</evidence>
<dbReference type="GO" id="GO:0031966">
    <property type="term" value="C:mitochondrial membrane"/>
    <property type="evidence" value="ECO:0007669"/>
    <property type="project" value="UniProtKB-SubCell"/>
</dbReference>
<evidence type="ECO:0000256" key="6">
    <source>
        <dbReference type="ARBA" id="ARBA00023128"/>
    </source>
</evidence>
<comment type="similarity">
    <text evidence="2 8">Belongs to the mitochondrial carrier (TC 2.A.29) family.</text>
</comment>
<evidence type="ECO:0000313" key="11">
    <source>
        <dbReference type="Proteomes" id="UP000693970"/>
    </source>
</evidence>
<feature type="compositionally biased region" description="Low complexity" evidence="9">
    <location>
        <begin position="1"/>
        <end position="19"/>
    </location>
</feature>
<evidence type="ECO:0000313" key="10">
    <source>
        <dbReference type="EMBL" id="KAG7340861.1"/>
    </source>
</evidence>
<keyword evidence="7 8" id="KW-0812">Transmembrane</keyword>
<dbReference type="PROSITE" id="PS50920">
    <property type="entry name" value="SOLCAR"/>
    <property type="match status" value="3"/>
</dbReference>
<comment type="subcellular location">
    <subcellularLocation>
        <location evidence="1">Mitochondrion membrane</location>
        <topology evidence="1">Multi-pass membrane protein</topology>
    </subcellularLocation>
</comment>
<sequence length="396" mass="43613">MSSSSSSTKETKTNSGSKKNPLQHLIAGGCAGLVESSICHPLDTIKTRMQLRKNQVESVEKKLQHSLVEPALRLKHSLQEPALRLRHSLQDAQHTVKATPSGTLTASLRGLPPQMTPTASKVSVQLNAPMRGTTVASLGPIGTAKRIVQREGFFALYKGLTAVYTGIIPKMAIRFVSFEQYKDLLNDYTPMGRSTSATFTAGLMSGLTEAVLVVTPAEVCKIRMQSQHHSLIDATQRQHRKYRNVFQTAMTIVREEGLGALYKGVVPTMLRQGCNQACNFTAYNYAKRKALEWQQLAELPSYQSLIIGGLSGGLGPICNNPLDVVKTRLQKQVVVEGKTPKYTGLVQACLVISKEEGVLALWKGITPRLLRIMPGQAITFMTYEFVSFYLHQWKVV</sequence>
<keyword evidence="6" id="KW-0496">Mitochondrion</keyword>
<keyword evidence="3 8" id="KW-0813">Transport</keyword>
<evidence type="ECO:0000256" key="9">
    <source>
        <dbReference type="SAM" id="MobiDB-lite"/>
    </source>
</evidence>
<evidence type="ECO:0000256" key="4">
    <source>
        <dbReference type="ARBA" id="ARBA00022737"/>
    </source>
</evidence>
<protein>
    <submittedName>
        <fullName evidence="10">Mitochondrial carrier protein</fullName>
    </submittedName>
</protein>
<dbReference type="AlphaFoldDB" id="A0A9K3KCU5"/>
<accession>A0A9K3KCU5</accession>
<name>A0A9K3KCU5_9STRA</name>
<feature type="repeat" description="Solcar" evidence="7">
    <location>
        <begin position="299"/>
        <end position="389"/>
    </location>
</feature>